<dbReference type="Proteomes" id="UP000562045">
    <property type="component" value="Unassembled WGS sequence"/>
</dbReference>
<evidence type="ECO:0000313" key="2">
    <source>
        <dbReference type="Proteomes" id="UP000562045"/>
    </source>
</evidence>
<organism evidence="1 2">
    <name type="scientific">Nocardioides aromaticivorans</name>
    <dbReference type="NCBI Taxonomy" id="200618"/>
    <lineage>
        <taxon>Bacteria</taxon>
        <taxon>Bacillati</taxon>
        <taxon>Actinomycetota</taxon>
        <taxon>Actinomycetes</taxon>
        <taxon>Propionibacteriales</taxon>
        <taxon>Nocardioidaceae</taxon>
        <taxon>Nocardioides</taxon>
    </lineage>
</organism>
<comment type="caution">
    <text evidence="1">The sequence shown here is derived from an EMBL/GenBank/DDBJ whole genome shotgun (WGS) entry which is preliminary data.</text>
</comment>
<name>A0A7Y9ZHH0_9ACTN</name>
<dbReference type="AlphaFoldDB" id="A0A7Y9ZHH0"/>
<dbReference type="EMBL" id="JACBZM010000001">
    <property type="protein sequence ID" value="NYI43496.1"/>
    <property type="molecule type" value="Genomic_DNA"/>
</dbReference>
<gene>
    <name evidence="1" type="ORF">BJ993_000576</name>
</gene>
<dbReference type="RefSeq" id="WP_036541448.1">
    <property type="nucleotide sequence ID" value="NZ_JACBZM010000001.1"/>
</dbReference>
<proteinExistence type="predicted"/>
<accession>A0A7Y9ZHH0</accession>
<dbReference type="Gene3D" id="3.30.70.100">
    <property type="match status" value="1"/>
</dbReference>
<evidence type="ECO:0000313" key="1">
    <source>
        <dbReference type="EMBL" id="NYI43496.1"/>
    </source>
</evidence>
<reference evidence="1 2" key="1">
    <citation type="submission" date="2020-07" db="EMBL/GenBank/DDBJ databases">
        <title>Sequencing the genomes of 1000 actinobacteria strains.</title>
        <authorList>
            <person name="Klenk H.-P."/>
        </authorList>
    </citation>
    <scope>NUCLEOTIDE SEQUENCE [LARGE SCALE GENOMIC DNA]</scope>
    <source>
        <strain evidence="1 2">DSM 15131</strain>
    </source>
</reference>
<sequence length="104" mass="11568">MTTLLVTLDLTPERSEDVLVRLRGEAAPWLRRLPGFATSRWLLTGAHDRCYVVVEVEDGYADDASRALHDAMAPGAHDTARSWWCERIEDVVDLGLAARPPVTP</sequence>
<protein>
    <submittedName>
        <fullName evidence="1">Uncharacterized protein</fullName>
    </submittedName>
</protein>